<keyword evidence="1" id="KW-0812">Transmembrane</keyword>
<evidence type="ECO:0000313" key="3">
    <source>
        <dbReference type="Proteomes" id="UP000594364"/>
    </source>
</evidence>
<name>A0A7S9KMZ2_EPIFF</name>
<organism evidence="2 3">
    <name type="scientific">Epichloe festucae (strain Fl1)</name>
    <dbReference type="NCBI Taxonomy" id="877507"/>
    <lineage>
        <taxon>Eukaryota</taxon>
        <taxon>Fungi</taxon>
        <taxon>Dikarya</taxon>
        <taxon>Ascomycota</taxon>
        <taxon>Pezizomycotina</taxon>
        <taxon>Sordariomycetes</taxon>
        <taxon>Hypocreomycetidae</taxon>
        <taxon>Hypocreales</taxon>
        <taxon>Clavicipitaceae</taxon>
        <taxon>Epichloe</taxon>
    </lineage>
</organism>
<keyword evidence="1" id="KW-1133">Transmembrane helix</keyword>
<protein>
    <submittedName>
        <fullName evidence="2">Uncharacterized protein</fullName>
    </submittedName>
</protein>
<reference evidence="2 3" key="1">
    <citation type="journal article" date="2018" name="PLoS Genet.">
        <title>Repeat elements organise 3D genome structure and mediate transcription in the filamentous fungus Epichloe festucae.</title>
        <authorList>
            <person name="Winter D.J."/>
            <person name="Ganley A.R.D."/>
            <person name="Young C.A."/>
            <person name="Liachko I."/>
            <person name="Schardl C.L."/>
            <person name="Dupont P.Y."/>
            <person name="Berry D."/>
            <person name="Ram A."/>
            <person name="Scott B."/>
            <person name="Cox M.P."/>
        </authorList>
    </citation>
    <scope>NUCLEOTIDE SEQUENCE [LARGE SCALE GENOMIC DNA]</scope>
    <source>
        <strain evidence="2 3">Fl1</strain>
    </source>
</reference>
<dbReference type="Proteomes" id="UP000594364">
    <property type="component" value="Chromosome 2"/>
</dbReference>
<accession>A0A7S9KMZ2</accession>
<sequence>MCTADYVSDQHRGGGLAYLSLQERINIINQLPYHLALQSTLPKFNTYYTIDKNMMFSSSGRKSGILVFLFSIFSTLLLFSLHSSTALAAPVESTEALIVTRAKNIPNKEEVLHLIKPENLNDFSKWAKEGEPKKDKAIFFTGQGKKDINKIVSWAKDKKLTSVRQIWKSDNFCQKGEYKEVNDKDFEEFQKAFSKFYAEQSDGTAYLVFPHKSKPKKTGIFWSVELDAIIDKKKVNKIVWIDQNKISDKDYKWEKEEKMYWKKGDSKPDGA</sequence>
<evidence type="ECO:0000256" key="1">
    <source>
        <dbReference type="SAM" id="Phobius"/>
    </source>
</evidence>
<keyword evidence="3" id="KW-1185">Reference proteome</keyword>
<keyword evidence="1" id="KW-0472">Membrane</keyword>
<dbReference type="AlphaFoldDB" id="A0A7S9KMZ2"/>
<gene>
    <name evidence="2" type="ORF">C2857_000024</name>
</gene>
<dbReference type="EMBL" id="CP031386">
    <property type="protein sequence ID" value="QPG95293.1"/>
    <property type="molecule type" value="Genomic_DNA"/>
</dbReference>
<feature type="transmembrane region" description="Helical" evidence="1">
    <location>
        <begin position="63"/>
        <end position="81"/>
    </location>
</feature>
<dbReference type="OrthoDB" id="4456498at2759"/>
<evidence type="ECO:0000313" key="2">
    <source>
        <dbReference type="EMBL" id="QPG95293.1"/>
    </source>
</evidence>
<proteinExistence type="predicted"/>